<evidence type="ECO:0000256" key="3">
    <source>
        <dbReference type="ARBA" id="ARBA00022695"/>
    </source>
</evidence>
<feature type="region of interest" description="Disordered" evidence="7">
    <location>
        <begin position="895"/>
        <end position="947"/>
    </location>
</feature>
<evidence type="ECO:0000256" key="6">
    <source>
        <dbReference type="ARBA" id="ARBA00049244"/>
    </source>
</evidence>
<evidence type="ECO:0000256" key="4">
    <source>
        <dbReference type="ARBA" id="ARBA00022705"/>
    </source>
</evidence>
<dbReference type="Gene3D" id="1.10.150.870">
    <property type="match status" value="1"/>
</dbReference>
<keyword evidence="10" id="KW-1185">Reference proteome</keyword>
<dbReference type="InterPro" id="IPR016195">
    <property type="entry name" value="Pol/histidinol_Pase-like"/>
</dbReference>
<dbReference type="GO" id="GO:0003887">
    <property type="term" value="F:DNA-directed DNA polymerase activity"/>
    <property type="evidence" value="ECO:0007669"/>
    <property type="project" value="UniProtKB-EC"/>
</dbReference>
<keyword evidence="2 9" id="KW-0808">Transferase</keyword>
<evidence type="ECO:0000256" key="7">
    <source>
        <dbReference type="SAM" id="MobiDB-lite"/>
    </source>
</evidence>
<evidence type="ECO:0000256" key="5">
    <source>
        <dbReference type="ARBA" id="ARBA00022932"/>
    </source>
</evidence>
<dbReference type="Gene3D" id="3.20.20.140">
    <property type="entry name" value="Metal-dependent hydrolases"/>
    <property type="match status" value="2"/>
</dbReference>
<reference evidence="9" key="1">
    <citation type="submission" date="2021-12" db="EMBL/GenBank/DDBJ databases">
        <authorList>
            <person name="Rodrigo-Torres L."/>
            <person name="Arahal R. D."/>
            <person name="Lucena T."/>
        </authorList>
    </citation>
    <scope>NUCLEOTIDE SEQUENCE</scope>
    <source>
        <strain evidence="9">CECT 8419</strain>
    </source>
</reference>
<name>A0ABN8F686_9BACT</name>
<dbReference type="PANTHER" id="PTHR32294">
    <property type="entry name" value="DNA POLYMERASE III SUBUNIT ALPHA"/>
    <property type="match status" value="1"/>
</dbReference>
<sequence>MHLNCHTTFSLRYGTLSPRQLVERAAAWGVQCLALTDNNNTSCAVEFVAHCRELGVKPILGITFRRDTQWVYTGLARNAEGWHNLCKYLSDHSLDDKPLPIVPPRMDDVWIIYPRLCKPIGDFRDNELLGIRPQHVNRLFSHELRNYQHKLVVLAPVVAVTDDDYALHRTLRAIDLNTVHTKLTPRDLAGRGDRLLPPDTLLQFYRTYPAIIRNTQRLIDSCTTELDTGLHINRQHFTGSKEGDYYLLEKLALAGAARRYPPGKRFQQARLRTERELAVIRKQDFCPYFLITYDIVRYARASGYQHVGRGSGANSIVAYCIGISDVDPLELDLYFERFINPYRVSPPDFDIDFSWDERDDVTDYIFKRYGREHTALLATYSTFQGRAALREVAKVYGLPKEEIDQLVRDPHGRASADAKARTVVDIARRLVGLPNHLSIHAGGVLITEKPIYYHTAQRMMPKGFPVAHVDMYHAEDMGLHKYDVLSQRGLGHLKSAADLVRRNHGRTIELDDLDTIKNDPRVRAMLKSGRALGCFYIESPAMRGLLTKLGCDNYVHLVAASSIIRPGVAKSGMMKEYIRRYHFPHSFEYIDPVFEEHLGETFGIMVYQEDVMKIVHHFAGLDLDESDILRRIMSGKKHSGDTFANLRQKFFAGAQVRGHSQETAQEVWRQVESFSGYSFCKAHSASFAVESFQSLYLKAYYPLEFIAGVINNFGGFYRTEFYIHEARMAGATIHAPCVNHSSYLTDLRGTDLYLGFVHLKGGSERLVHQLVLNRQREGAFDDLTDFCGRVEVESSQLELLIRIGAFRFTGKTKSELLWEKNAVFNPRLQREPSLDLFVRAAPEHDFHLDDTPNHRPGHRLSSGQFDQAFDELELLSFPLCSPFWLVTPPPPAPTVRTCVPAPTQQQQQQQTTSEPSVHGEDPPPGACNSWDLHCPEDPPPPHPLQHIPEGGSIHLRAYFVCDKVVPTVKGDRMSFGCWITECGHYFDSVHFPDVYQRYPLRGNGVYRLRGRVTREFDFPVLEVHELERLGYLRDLRFTD</sequence>
<evidence type="ECO:0000259" key="8">
    <source>
        <dbReference type="SMART" id="SM00481"/>
    </source>
</evidence>
<keyword evidence="3 9" id="KW-0548">Nucleotidyltransferase</keyword>
<dbReference type="Pfam" id="PF17657">
    <property type="entry name" value="DNA_pol3_finger"/>
    <property type="match status" value="1"/>
</dbReference>
<dbReference type="EC" id="2.7.7.7" evidence="1"/>
<dbReference type="CDD" id="cd07431">
    <property type="entry name" value="PHP_PolIIIA"/>
    <property type="match status" value="1"/>
</dbReference>
<dbReference type="Pfam" id="PF07733">
    <property type="entry name" value="DNA_pol3_alpha"/>
    <property type="match status" value="1"/>
</dbReference>
<dbReference type="InterPro" id="IPR011708">
    <property type="entry name" value="DNA_pol3_alpha_NTPase_dom"/>
</dbReference>
<dbReference type="SMART" id="SM00481">
    <property type="entry name" value="POLIIIAc"/>
    <property type="match status" value="1"/>
</dbReference>
<dbReference type="InterPro" id="IPR004805">
    <property type="entry name" value="DnaE2/DnaE/PolC"/>
</dbReference>
<comment type="caution">
    <text evidence="9">The sequence shown here is derived from an EMBL/GenBank/DDBJ whole genome shotgun (WGS) entry which is preliminary data.</text>
</comment>
<dbReference type="InterPro" id="IPR003141">
    <property type="entry name" value="Pol/His_phosphatase_N"/>
</dbReference>
<comment type="catalytic activity">
    <reaction evidence="6">
        <text>DNA(n) + a 2'-deoxyribonucleoside 5'-triphosphate = DNA(n+1) + diphosphate</text>
        <dbReference type="Rhea" id="RHEA:22508"/>
        <dbReference type="Rhea" id="RHEA-COMP:17339"/>
        <dbReference type="Rhea" id="RHEA-COMP:17340"/>
        <dbReference type="ChEBI" id="CHEBI:33019"/>
        <dbReference type="ChEBI" id="CHEBI:61560"/>
        <dbReference type="ChEBI" id="CHEBI:173112"/>
        <dbReference type="EC" id="2.7.7.7"/>
    </reaction>
</comment>
<evidence type="ECO:0000313" key="10">
    <source>
        <dbReference type="Proteomes" id="UP000837803"/>
    </source>
</evidence>
<gene>
    <name evidence="9" type="primary">dnaE2</name>
    <name evidence="9" type="ORF">LEM8419_00945</name>
</gene>
<feature type="domain" description="Polymerase/histidinol phosphatase N-terminal" evidence="8">
    <location>
        <begin position="1"/>
        <end position="68"/>
    </location>
</feature>
<dbReference type="InterPro" id="IPR040982">
    <property type="entry name" value="DNA_pol3_finger"/>
</dbReference>
<dbReference type="Proteomes" id="UP000837803">
    <property type="component" value="Unassembled WGS sequence"/>
</dbReference>
<dbReference type="Pfam" id="PF02811">
    <property type="entry name" value="PHP"/>
    <property type="match status" value="1"/>
</dbReference>
<dbReference type="InterPro" id="IPR004013">
    <property type="entry name" value="PHP_dom"/>
</dbReference>
<dbReference type="InterPro" id="IPR029460">
    <property type="entry name" value="DNAPol_HHH"/>
</dbReference>
<dbReference type="SUPFAM" id="SSF89550">
    <property type="entry name" value="PHP domain-like"/>
    <property type="match status" value="1"/>
</dbReference>
<accession>A0ABN8F686</accession>
<dbReference type="EMBL" id="CAKLPZ010000001">
    <property type="protein sequence ID" value="CAH0999645.1"/>
    <property type="molecule type" value="Genomic_DNA"/>
</dbReference>
<evidence type="ECO:0000313" key="9">
    <source>
        <dbReference type="EMBL" id="CAH0999645.1"/>
    </source>
</evidence>
<dbReference type="Pfam" id="PF14579">
    <property type="entry name" value="HHH_6"/>
    <property type="match status" value="1"/>
</dbReference>
<dbReference type="NCBIfam" id="TIGR00594">
    <property type="entry name" value="polc"/>
    <property type="match status" value="1"/>
</dbReference>
<evidence type="ECO:0000256" key="1">
    <source>
        <dbReference type="ARBA" id="ARBA00012417"/>
    </source>
</evidence>
<proteinExistence type="predicted"/>
<organism evidence="9 10">
    <name type="scientific">Neolewinella maritima</name>
    <dbReference type="NCBI Taxonomy" id="1383882"/>
    <lineage>
        <taxon>Bacteria</taxon>
        <taxon>Pseudomonadati</taxon>
        <taxon>Bacteroidota</taxon>
        <taxon>Saprospiria</taxon>
        <taxon>Saprospirales</taxon>
        <taxon>Lewinellaceae</taxon>
        <taxon>Neolewinella</taxon>
    </lineage>
</organism>
<keyword evidence="4" id="KW-0235">DNA replication</keyword>
<evidence type="ECO:0000256" key="2">
    <source>
        <dbReference type="ARBA" id="ARBA00022679"/>
    </source>
</evidence>
<keyword evidence="5" id="KW-0239">DNA-directed DNA polymerase</keyword>
<feature type="compositionally biased region" description="Low complexity" evidence="7">
    <location>
        <begin position="895"/>
        <end position="912"/>
    </location>
</feature>
<protein>
    <recommendedName>
        <fullName evidence="1">DNA-directed DNA polymerase</fullName>
        <ecNumber evidence="1">2.7.7.7</ecNumber>
    </recommendedName>
</protein>